<evidence type="ECO:0000259" key="5">
    <source>
        <dbReference type="PROSITE" id="PS50897"/>
    </source>
</evidence>
<evidence type="ECO:0000256" key="4">
    <source>
        <dbReference type="SAM" id="MobiDB-lite"/>
    </source>
</evidence>
<dbReference type="Proteomes" id="UP001152320">
    <property type="component" value="Chromosome 7"/>
</dbReference>
<dbReference type="PROSITE" id="PS50082">
    <property type="entry name" value="WD_REPEATS_2"/>
    <property type="match status" value="4"/>
</dbReference>
<dbReference type="PROSITE" id="PS50896">
    <property type="entry name" value="LISH"/>
    <property type="match status" value="1"/>
</dbReference>
<dbReference type="SMART" id="SM00320">
    <property type="entry name" value="WD40"/>
    <property type="match status" value="7"/>
</dbReference>
<dbReference type="InterPro" id="IPR015943">
    <property type="entry name" value="WD40/YVTN_repeat-like_dom_sf"/>
</dbReference>
<proteinExistence type="predicted"/>
<dbReference type="PANTHER" id="PTHR19863">
    <property type="entry name" value="NEMITIN (NEURONAL ENRICHED MAP INTERACTING PROTEIN) HOMOLOG"/>
    <property type="match status" value="1"/>
</dbReference>
<organism evidence="6 7">
    <name type="scientific">Holothuria leucospilota</name>
    <name type="common">Black long sea cucumber</name>
    <name type="synonym">Mertensiothuria leucospilota</name>
    <dbReference type="NCBI Taxonomy" id="206669"/>
    <lineage>
        <taxon>Eukaryota</taxon>
        <taxon>Metazoa</taxon>
        <taxon>Echinodermata</taxon>
        <taxon>Eleutherozoa</taxon>
        <taxon>Echinozoa</taxon>
        <taxon>Holothuroidea</taxon>
        <taxon>Aspidochirotacea</taxon>
        <taxon>Aspidochirotida</taxon>
        <taxon>Holothuriidae</taxon>
        <taxon>Holothuria</taxon>
    </lineage>
</organism>
<feature type="compositionally biased region" description="Low complexity" evidence="4">
    <location>
        <begin position="417"/>
        <end position="439"/>
    </location>
</feature>
<keyword evidence="1 3" id="KW-0853">WD repeat</keyword>
<sequence length="898" mass="99325">MLTPLQVSVKEKDVLCLILDFLKQKELYLSMRAVERESGVVNGLFSEDALFLRQLILDGQWDDVLEFIQPVERIDSFDSKKFRYLILKHKLLEMLCMRSEDVEHLQIEFSTEEVVSSLNELEPYCPSKEDYNSLCLLLTLPRLSDHSSYKDWSPSSARVQCFEDAYPLISRFLPVEKKLKEQDFTSSKDRLVQLLIKGMLFESCVDFCQQKATGKDIGDVTVNGMLHGTEADDSDLSLLSWLQSIPKDAFNCPFEQRSLKLDVQAVIKPSTSWSEQIMTPMTPTPGSKARPSPSPTTPTLYRSRPWSSNNRALSQSLSATLETALLNQVQKNDDQALPDTNVLSRSFANFHVSDATFSGSLPPVAEGLERHPGVSGKPPGVVNQSTPRSSREAPEDLKQSRERLQREWQEQERRRQILQQQLTQATGSSTSSISSGLGTEFNQSAVDGRIPSSNQKTPPEMAILRPSKVDSSTPKVNTFDPRSTPSPNASPILTKPVSKMISSTQADDTLSASLPRHLNLNSHGSEKSSLKSTNQTYVKSSSQSRNEGSHAEGALQPDMFGLDSRSSEENVPWTPPIFTPVSTLEDVQAIRAVTFDPTGEFYAVGSNSKTLRICRNSGMRRDDSHQPTVLFKRMRHHKGSIYCIAWSPHNNLVATGSNDKLIKLVQFDPDSCNAVGPDTDLTFHDGTVRDVVFQTSATRGAVLISGGAGDCNIYVTDCQKGQPMHAMSGHTGHVLSLYSLDELLVSGSQDSTVRMWDLRTPRCVQVIGTPGSDAGQGSVAAAVTVDRSGRLIASGQEDSTCMLYDIRGGRVLQNYQPHKGEIRSVRFSPKGYFLLSGSYDGNIVMSNLTGDLMKPVDFGVVGQHQDKVIQCRWHPNQPSFLSSSADRTVTLWCLDEGT</sequence>
<dbReference type="InterPro" id="IPR019775">
    <property type="entry name" value="WD40_repeat_CS"/>
</dbReference>
<dbReference type="InterPro" id="IPR006594">
    <property type="entry name" value="LisH"/>
</dbReference>
<evidence type="ECO:0000256" key="2">
    <source>
        <dbReference type="ARBA" id="ARBA00022737"/>
    </source>
</evidence>
<dbReference type="InterPro" id="IPR040067">
    <property type="entry name" value="WDR47"/>
</dbReference>
<keyword evidence="2" id="KW-0677">Repeat</keyword>
<gene>
    <name evidence="6" type="ORF">HOLleu_15570</name>
</gene>
<feature type="compositionally biased region" description="Polar residues" evidence="4">
    <location>
        <begin position="440"/>
        <end position="457"/>
    </location>
</feature>
<feature type="repeat" description="WD" evidence="3">
    <location>
        <begin position="727"/>
        <end position="766"/>
    </location>
</feature>
<comment type="caution">
    <text evidence="6">The sequence shown here is derived from an EMBL/GenBank/DDBJ whole genome shotgun (WGS) entry which is preliminary data.</text>
</comment>
<dbReference type="PROSITE" id="PS50294">
    <property type="entry name" value="WD_REPEATS_REGION"/>
    <property type="match status" value="3"/>
</dbReference>
<dbReference type="EMBL" id="JAIZAY010000007">
    <property type="protein sequence ID" value="KAJ8038221.1"/>
    <property type="molecule type" value="Genomic_DNA"/>
</dbReference>
<evidence type="ECO:0000313" key="7">
    <source>
        <dbReference type="Proteomes" id="UP001152320"/>
    </source>
</evidence>
<dbReference type="Gene3D" id="2.130.10.10">
    <property type="entry name" value="YVTN repeat-like/Quinoprotein amine dehydrogenase"/>
    <property type="match status" value="2"/>
</dbReference>
<dbReference type="PROSITE" id="PS00678">
    <property type="entry name" value="WD_REPEATS_1"/>
    <property type="match status" value="1"/>
</dbReference>
<dbReference type="SMART" id="SM00668">
    <property type="entry name" value="CTLH"/>
    <property type="match status" value="1"/>
</dbReference>
<dbReference type="InterPro" id="IPR001680">
    <property type="entry name" value="WD40_rpt"/>
</dbReference>
<dbReference type="PANTHER" id="PTHR19863:SF5">
    <property type="entry name" value="WD REPEAT-CONTAINING PROTEIN 47"/>
    <property type="match status" value="1"/>
</dbReference>
<dbReference type="PRINTS" id="PR00320">
    <property type="entry name" value="GPROTEINBRPT"/>
</dbReference>
<dbReference type="InterPro" id="IPR036322">
    <property type="entry name" value="WD40_repeat_dom_sf"/>
</dbReference>
<dbReference type="CDD" id="cd00200">
    <property type="entry name" value="WD40"/>
    <property type="match status" value="1"/>
</dbReference>
<feature type="compositionally biased region" description="Polar residues" evidence="4">
    <location>
        <begin position="530"/>
        <end position="546"/>
    </location>
</feature>
<reference evidence="6" key="1">
    <citation type="submission" date="2021-10" db="EMBL/GenBank/DDBJ databases">
        <title>Tropical sea cucumber genome reveals ecological adaptation and Cuvierian tubules defense mechanism.</title>
        <authorList>
            <person name="Chen T."/>
        </authorList>
    </citation>
    <scope>NUCLEOTIDE SEQUENCE</scope>
    <source>
        <strain evidence="6">Nanhai2018</strain>
        <tissue evidence="6">Muscle</tissue>
    </source>
</reference>
<dbReference type="AlphaFoldDB" id="A0A9Q1HAH9"/>
<feature type="compositionally biased region" description="Polar residues" evidence="4">
    <location>
        <begin position="274"/>
        <end position="285"/>
    </location>
</feature>
<dbReference type="InterPro" id="IPR006595">
    <property type="entry name" value="CTLH_C"/>
</dbReference>
<feature type="compositionally biased region" description="Basic and acidic residues" evidence="4">
    <location>
        <begin position="389"/>
        <end position="415"/>
    </location>
</feature>
<feature type="region of interest" description="Disordered" evidence="4">
    <location>
        <begin position="515"/>
        <end position="568"/>
    </location>
</feature>
<evidence type="ECO:0000313" key="6">
    <source>
        <dbReference type="EMBL" id="KAJ8038221.1"/>
    </source>
</evidence>
<feature type="region of interest" description="Disordered" evidence="4">
    <location>
        <begin position="363"/>
        <end position="494"/>
    </location>
</feature>
<name>A0A9Q1HAH9_HOLLE</name>
<feature type="compositionally biased region" description="Polar residues" evidence="4">
    <location>
        <begin position="469"/>
        <end position="491"/>
    </location>
</feature>
<accession>A0A9Q1HAH9</accession>
<dbReference type="SUPFAM" id="SSF50978">
    <property type="entry name" value="WD40 repeat-like"/>
    <property type="match status" value="1"/>
</dbReference>
<protein>
    <submittedName>
        <fullName evidence="6">WD repeat-containing protein 47</fullName>
    </submittedName>
</protein>
<dbReference type="Pfam" id="PF25602">
    <property type="entry name" value="WDR47_COR"/>
    <property type="match status" value="1"/>
</dbReference>
<dbReference type="OrthoDB" id="187712at2759"/>
<feature type="repeat" description="WD" evidence="3">
    <location>
        <begin position="815"/>
        <end position="845"/>
    </location>
</feature>
<keyword evidence="7" id="KW-1185">Reference proteome</keyword>
<evidence type="ECO:0000256" key="1">
    <source>
        <dbReference type="ARBA" id="ARBA00022574"/>
    </source>
</evidence>
<dbReference type="PROSITE" id="PS50897">
    <property type="entry name" value="CTLH"/>
    <property type="match status" value="1"/>
</dbReference>
<dbReference type="InterPro" id="IPR057749">
    <property type="entry name" value="WDR47_COR"/>
</dbReference>
<dbReference type="Pfam" id="PF00400">
    <property type="entry name" value="WD40"/>
    <property type="match status" value="4"/>
</dbReference>
<evidence type="ECO:0000256" key="3">
    <source>
        <dbReference type="PROSITE-ProRule" id="PRU00221"/>
    </source>
</evidence>
<feature type="repeat" description="WD" evidence="3">
    <location>
        <begin position="861"/>
        <end position="898"/>
    </location>
</feature>
<feature type="region of interest" description="Disordered" evidence="4">
    <location>
        <begin position="274"/>
        <end position="311"/>
    </location>
</feature>
<feature type="compositionally biased region" description="Polar residues" evidence="4">
    <location>
        <begin position="297"/>
        <end position="311"/>
    </location>
</feature>
<feature type="domain" description="CTLH" evidence="5">
    <location>
        <begin position="45"/>
        <end position="102"/>
    </location>
</feature>
<feature type="repeat" description="WD" evidence="3">
    <location>
        <begin position="634"/>
        <end position="664"/>
    </location>
</feature>
<dbReference type="InterPro" id="IPR020472">
    <property type="entry name" value="WD40_PAC1"/>
</dbReference>